<name>A0A1G4JWR1_9SACH</name>
<gene>
    <name evidence="2" type="ORF">LAMI_0F02850G</name>
</gene>
<dbReference type="InterPro" id="IPR003386">
    <property type="entry name" value="LACT/PDAT_acylTrfase"/>
</dbReference>
<feature type="region of interest" description="Disordered" evidence="1">
    <location>
        <begin position="452"/>
        <end position="472"/>
    </location>
</feature>
<feature type="compositionally biased region" description="Polar residues" evidence="1">
    <location>
        <begin position="19"/>
        <end position="48"/>
    </location>
</feature>
<accession>A0A1G4JWR1</accession>
<evidence type="ECO:0000313" key="2">
    <source>
        <dbReference type="EMBL" id="SCU95549.1"/>
    </source>
</evidence>
<dbReference type="PANTHER" id="PTHR11440">
    <property type="entry name" value="LECITHIN-CHOLESTEROL ACYLTRANSFERASE-RELATED"/>
    <property type="match status" value="1"/>
</dbReference>
<evidence type="ECO:0000256" key="1">
    <source>
        <dbReference type="SAM" id="MobiDB-lite"/>
    </source>
</evidence>
<dbReference type="GO" id="GO:0006629">
    <property type="term" value="P:lipid metabolic process"/>
    <property type="evidence" value="ECO:0007669"/>
    <property type="project" value="InterPro"/>
</dbReference>
<dbReference type="Pfam" id="PF02450">
    <property type="entry name" value="LCAT"/>
    <property type="match status" value="1"/>
</dbReference>
<evidence type="ECO:0000313" key="3">
    <source>
        <dbReference type="Proteomes" id="UP000191024"/>
    </source>
</evidence>
<protein>
    <submittedName>
        <fullName evidence="2">LAMI_0F02850g1_1</fullName>
    </submittedName>
</protein>
<organism evidence="2 3">
    <name type="scientific">Lachancea mirantina</name>
    <dbReference type="NCBI Taxonomy" id="1230905"/>
    <lineage>
        <taxon>Eukaryota</taxon>
        <taxon>Fungi</taxon>
        <taxon>Dikarya</taxon>
        <taxon>Ascomycota</taxon>
        <taxon>Saccharomycotina</taxon>
        <taxon>Saccharomycetes</taxon>
        <taxon>Saccharomycetales</taxon>
        <taxon>Saccharomycetaceae</taxon>
        <taxon>Lachancea</taxon>
    </lineage>
</organism>
<feature type="compositionally biased region" description="Basic residues" evidence="1">
    <location>
        <begin position="60"/>
        <end position="70"/>
    </location>
</feature>
<proteinExistence type="predicted"/>
<feature type="region of interest" description="Disordered" evidence="1">
    <location>
        <begin position="1"/>
        <end position="96"/>
    </location>
</feature>
<dbReference type="SUPFAM" id="SSF53474">
    <property type="entry name" value="alpha/beta-Hydrolases"/>
    <property type="match status" value="1"/>
</dbReference>
<keyword evidence="3" id="KW-1185">Reference proteome</keyword>
<sequence>MGSRESSVDSDLERDRTTDASSCESDDNQQSSRRNSLNEGTDSGSETESLIGGSTVVGHQKIKKVKRRPHTIYDESEDEGSSDKEELPDIQDSQEVDKHNHRIFTFNLPFGGKNLLPTSPLSTLKNTLLPRHKTQGVKKNEDKLRKYNRKEIKEKLVRQETITSIEELKLFQDEKGIDNVRAMAVKRVFAPEALFHTIRGLSINPNQTTHDGYSKARIETIWEELEGDIVILGGYRGSILRDVETKRRAWIPIRAGLNIRKVDLLIGPRDEDEFETQKHIYPDGMLTHLGPVDVASRLIKRLRNNPRVNIEDFGFDWRLSLDIPAKQLAEKLQDIHRKQRVKRGTYIIAHSMGGLIAHKVLQEHTSLVRGIIYVGAPSQCPNILGPLRFGDEVIFNKSILSAEANFFMRSSFYFLPFDGRCFVNKATFERYDLDFFDPNVWYEYGLSPLVSDERSRENSNSSSPSSEKDKDKDKDLFSILSHVDMIRKPSIGGSEEKGFKTSLEDSKNYLERTLKRTRVFLEELQYDKTKQYPPLAMVYGNRVPTVRGAKVSGLQQIKDGIYDEFYYGPGDGVVHHKWLLPERRGFPVVAKVASECAHVSLMTDFEAMAKAFISLVDAENIASETARLND</sequence>
<dbReference type="GO" id="GO:0008374">
    <property type="term" value="F:O-acyltransferase activity"/>
    <property type="evidence" value="ECO:0007669"/>
    <property type="project" value="InterPro"/>
</dbReference>
<dbReference type="Gene3D" id="3.40.50.1820">
    <property type="entry name" value="alpha/beta hydrolase"/>
    <property type="match status" value="1"/>
</dbReference>
<reference evidence="3" key="1">
    <citation type="submission" date="2016-03" db="EMBL/GenBank/DDBJ databases">
        <authorList>
            <person name="Devillers H."/>
        </authorList>
    </citation>
    <scope>NUCLEOTIDE SEQUENCE [LARGE SCALE GENOMIC DNA]</scope>
</reference>
<dbReference type="OrthoDB" id="10250441at2759"/>
<dbReference type="AlphaFoldDB" id="A0A1G4JWR1"/>
<dbReference type="InterPro" id="IPR029058">
    <property type="entry name" value="AB_hydrolase_fold"/>
</dbReference>
<dbReference type="Proteomes" id="UP000191024">
    <property type="component" value="Chromosome F"/>
</dbReference>
<dbReference type="EMBL" id="LT598467">
    <property type="protein sequence ID" value="SCU95549.1"/>
    <property type="molecule type" value="Genomic_DNA"/>
</dbReference>